<feature type="binding site" evidence="3">
    <location>
        <position position="189"/>
    </location>
    <ligand>
        <name>substrate</name>
    </ligand>
</feature>
<name>A0A4Y3PNS1_BREPA</name>
<dbReference type="Pfam" id="PF13344">
    <property type="entry name" value="Hydrolase_6"/>
    <property type="match status" value="1"/>
</dbReference>
<dbReference type="EMBL" id="BJMH01000015">
    <property type="protein sequence ID" value="GEB33626.1"/>
    <property type="molecule type" value="Genomic_DNA"/>
</dbReference>
<dbReference type="GO" id="GO:0005737">
    <property type="term" value="C:cytoplasm"/>
    <property type="evidence" value="ECO:0007669"/>
    <property type="project" value="TreeGrafter"/>
</dbReference>
<organism evidence="5 6">
    <name type="scientific">Brevibacillus parabrevis</name>
    <dbReference type="NCBI Taxonomy" id="54914"/>
    <lineage>
        <taxon>Bacteria</taxon>
        <taxon>Bacillati</taxon>
        <taxon>Bacillota</taxon>
        <taxon>Bacilli</taxon>
        <taxon>Bacillales</taxon>
        <taxon>Paenibacillaceae</taxon>
        <taxon>Brevibacillus</taxon>
    </lineage>
</organism>
<gene>
    <name evidence="5" type="ORF">BPA01_32060</name>
</gene>
<dbReference type="Gene3D" id="3.40.50.1000">
    <property type="entry name" value="HAD superfamily/HAD-like"/>
    <property type="match status" value="2"/>
</dbReference>
<protein>
    <recommendedName>
        <fullName evidence="1">Acid sugar phosphatase</fullName>
        <ecNumber evidence="1">3.1.3.-</ecNumber>
    </recommendedName>
</protein>
<evidence type="ECO:0000313" key="5">
    <source>
        <dbReference type="EMBL" id="GEB33626.1"/>
    </source>
</evidence>
<feature type="active site" description="Proton donor" evidence="2">
    <location>
        <position position="15"/>
    </location>
</feature>
<comment type="cofactor">
    <cofactor evidence="4">
        <name>Mg(2+)</name>
        <dbReference type="ChEBI" id="CHEBI:18420"/>
    </cofactor>
    <text evidence="4">Divalent metal ions. Mg(2+) is the most effective.</text>
</comment>
<dbReference type="InterPro" id="IPR036412">
    <property type="entry name" value="HAD-like_sf"/>
</dbReference>
<comment type="similarity">
    <text evidence="1">Belongs to the HAD-like hydrolase superfamily. NagD family.</text>
</comment>
<dbReference type="AlphaFoldDB" id="A0A4Y3PNS1"/>
<dbReference type="EC" id="3.1.3.-" evidence="1"/>
<dbReference type="PIRSF" id="PIRSF000915">
    <property type="entry name" value="PGP-type_phosphatase"/>
    <property type="match status" value="1"/>
</dbReference>
<sequence length="262" mass="28363">MLDTAFYDAYFFDLDGTIFIGDQLLPGVEEILATLRQKGKKIMFLTNTTVQTREGCRQRLEKLGLAVERHEIMTAAYVAGLYFKQLADHEQACVLVVGEPALEQEMAEFHIPQTADAMSATHVLVGMDRAFTYEKLQRAADAVRNGAKLIVANPDSVCPVPGGAIPDTGALARAIETAGGASTWAMTGKPSRFYADQVFLQLDVLPERCLMVGDRLETDILLGINSGMKTALVLTGVTTSAELGHAKIQPDLVLPTMDGGQM</sequence>
<dbReference type="RefSeq" id="WP_173597268.1">
    <property type="nucleotide sequence ID" value="NZ_BJMH01000015.1"/>
</dbReference>
<feature type="binding site" evidence="4">
    <location>
        <position position="13"/>
    </location>
    <ligand>
        <name>Mg(2+)</name>
        <dbReference type="ChEBI" id="CHEBI:18420"/>
    </ligand>
</feature>
<dbReference type="SUPFAM" id="SSF56784">
    <property type="entry name" value="HAD-like"/>
    <property type="match status" value="1"/>
</dbReference>
<feature type="active site" description="Nucleophile" evidence="2">
    <location>
        <position position="13"/>
    </location>
</feature>
<dbReference type="GeneID" id="87610643"/>
<dbReference type="NCBIfam" id="TIGR01460">
    <property type="entry name" value="HAD-SF-IIA"/>
    <property type="match status" value="1"/>
</dbReference>
<dbReference type="Proteomes" id="UP000316882">
    <property type="component" value="Unassembled WGS sequence"/>
</dbReference>
<proteinExistence type="inferred from homology"/>
<feature type="binding site" evidence="4">
    <location>
        <position position="214"/>
    </location>
    <ligand>
        <name>Mg(2+)</name>
        <dbReference type="ChEBI" id="CHEBI:18420"/>
    </ligand>
</feature>
<evidence type="ECO:0000256" key="2">
    <source>
        <dbReference type="PIRSR" id="PIRSR000915-1"/>
    </source>
</evidence>
<dbReference type="STRING" id="54914.AV540_03480"/>
<evidence type="ECO:0000313" key="6">
    <source>
        <dbReference type="Proteomes" id="UP000316882"/>
    </source>
</evidence>
<dbReference type="InterPro" id="IPR006357">
    <property type="entry name" value="HAD-SF_hydro_IIA"/>
</dbReference>
<keyword evidence="6" id="KW-1185">Reference proteome</keyword>
<evidence type="ECO:0000256" key="3">
    <source>
        <dbReference type="PIRSR" id="PIRSR000915-2"/>
    </source>
</evidence>
<dbReference type="GO" id="GO:0016791">
    <property type="term" value="F:phosphatase activity"/>
    <property type="evidence" value="ECO:0007669"/>
    <property type="project" value="TreeGrafter"/>
</dbReference>
<comment type="function">
    <text evidence="1">Catalyzes the dephosphorylation of 2-6 carbon acid sugars in vitro.</text>
</comment>
<comment type="caution">
    <text evidence="5">The sequence shown here is derived from an EMBL/GenBank/DDBJ whole genome shotgun (WGS) entry which is preliminary data.</text>
</comment>
<dbReference type="PANTHER" id="PTHR19288">
    <property type="entry name" value="4-NITROPHENYLPHOSPHATASE-RELATED"/>
    <property type="match status" value="1"/>
</dbReference>
<evidence type="ECO:0000256" key="4">
    <source>
        <dbReference type="PIRSR" id="PIRSR000915-3"/>
    </source>
</evidence>
<keyword evidence="1 4" id="KW-0479">Metal-binding</keyword>
<evidence type="ECO:0000256" key="1">
    <source>
        <dbReference type="PIRNR" id="PIRNR000915"/>
    </source>
</evidence>
<dbReference type="PANTHER" id="PTHR19288:SF46">
    <property type="entry name" value="HALOACID DEHALOGENASE-LIKE HYDROLASE DOMAIN-CONTAINING PROTEIN 2"/>
    <property type="match status" value="1"/>
</dbReference>
<dbReference type="Pfam" id="PF13242">
    <property type="entry name" value="Hydrolase_like"/>
    <property type="match status" value="1"/>
</dbReference>
<reference evidence="5 6" key="1">
    <citation type="submission" date="2019-06" db="EMBL/GenBank/DDBJ databases">
        <title>Whole genome shotgun sequence of Brevibacillus parabrevis NBRC 12334.</title>
        <authorList>
            <person name="Hosoyama A."/>
            <person name="Uohara A."/>
            <person name="Ohji S."/>
            <person name="Ichikawa N."/>
        </authorList>
    </citation>
    <scope>NUCLEOTIDE SEQUENCE [LARGE SCALE GENOMIC DNA]</scope>
    <source>
        <strain evidence="5 6">NBRC 12334</strain>
    </source>
</reference>
<keyword evidence="1 4" id="KW-0460">Magnesium</keyword>
<feature type="binding site" evidence="4">
    <location>
        <position position="15"/>
    </location>
    <ligand>
        <name>Mg(2+)</name>
        <dbReference type="ChEBI" id="CHEBI:18420"/>
    </ligand>
</feature>
<dbReference type="InterPro" id="IPR023214">
    <property type="entry name" value="HAD_sf"/>
</dbReference>
<dbReference type="GO" id="GO:0046872">
    <property type="term" value="F:metal ion binding"/>
    <property type="evidence" value="ECO:0007669"/>
    <property type="project" value="UniProtKB-KW"/>
</dbReference>
<accession>A0A4Y3PNS1</accession>